<dbReference type="EMBL" id="LKMD01000107">
    <property type="protein sequence ID" value="PIA90901.1"/>
    <property type="molecule type" value="Genomic_DNA"/>
</dbReference>
<evidence type="ECO:0000313" key="1">
    <source>
        <dbReference type="EMBL" id="PIA90901.1"/>
    </source>
</evidence>
<comment type="caution">
    <text evidence="1">The sequence shown here is derived from an EMBL/GenBank/DDBJ whole genome shotgun (WGS) entry which is preliminary data.</text>
</comment>
<accession>A0A2G5HEB8</accession>
<gene>
    <name evidence="1" type="ORF">CB0940_11431</name>
</gene>
<dbReference type="Proteomes" id="UP000230605">
    <property type="component" value="Chromosome 9"/>
</dbReference>
<evidence type="ECO:0000313" key="2">
    <source>
        <dbReference type="Proteomes" id="UP000230605"/>
    </source>
</evidence>
<reference evidence="1 2" key="1">
    <citation type="submission" date="2015-10" db="EMBL/GenBank/DDBJ databases">
        <title>The cercosporin biosynthetic gene cluster was horizontally transferred to several fungal lineages and shown to be expanded in Cercospora beticola based on microsynteny with recipient genomes.</title>
        <authorList>
            <person name="De Jonge R."/>
            <person name="Ebert M.K."/>
            <person name="Suttle J.C."/>
            <person name="Jurick Ii W.M."/>
            <person name="Secor G.A."/>
            <person name="Thomma B.P."/>
            <person name="Van De Peer Y."/>
            <person name="Bolton M.D."/>
        </authorList>
    </citation>
    <scope>NUCLEOTIDE SEQUENCE [LARGE SCALE GENOMIC DNA]</scope>
    <source>
        <strain evidence="1 2">09-40</strain>
    </source>
</reference>
<dbReference type="AlphaFoldDB" id="A0A2G5HEB8"/>
<organism evidence="1 2">
    <name type="scientific">Cercospora beticola</name>
    <name type="common">Sugarbeet leaf spot fungus</name>
    <dbReference type="NCBI Taxonomy" id="122368"/>
    <lineage>
        <taxon>Eukaryota</taxon>
        <taxon>Fungi</taxon>
        <taxon>Dikarya</taxon>
        <taxon>Ascomycota</taxon>
        <taxon>Pezizomycotina</taxon>
        <taxon>Dothideomycetes</taxon>
        <taxon>Dothideomycetidae</taxon>
        <taxon>Mycosphaerellales</taxon>
        <taxon>Mycosphaerellaceae</taxon>
        <taxon>Cercospora</taxon>
    </lineage>
</organism>
<protein>
    <submittedName>
        <fullName evidence="1">Uncharacterized protein</fullName>
    </submittedName>
</protein>
<proteinExistence type="predicted"/>
<name>A0A2G5HEB8_CERBT</name>
<sequence length="121" mass="13807">MKRKWHMRATTATFERDIRWQGKRVIFRETGLLDRCHEMSRTGPSDRLNETSLDGGMIVWEMLRPRGSLAWLGKKQLRRIGDDLATKILCGSHIDYASAGAGVVDWLGLCTSMACILERKN</sequence>